<dbReference type="InterPro" id="IPR038717">
    <property type="entry name" value="Tc1-like_DDE_dom"/>
</dbReference>
<dbReference type="SUPFAM" id="SSF53098">
    <property type="entry name" value="Ribonuclease H-like"/>
    <property type="match status" value="1"/>
</dbReference>
<protein>
    <submittedName>
        <fullName evidence="2">IS630 family transposase</fullName>
    </submittedName>
</protein>
<keyword evidence="3" id="KW-1185">Reference proteome</keyword>
<dbReference type="NCBIfam" id="NF033545">
    <property type="entry name" value="transpos_IS630"/>
    <property type="match status" value="1"/>
</dbReference>
<sequence length="185" mass="21813">MNTPAKELESVYPNKRLRILFEDEAGFGRINKPKYCWCTKGVRPLVPCHHIREYRYVYGAVEPLTGEHYFLVMPYCNTGCMNVFLDELSKEYEEDVILLICDGAAWHKSKGLNIPKNIRITHIPPYTPEMNPIEQIWKQLRRMGFKNEVFKTLNDVVDRLCETINSLTKEMVKQITHRQWICQSF</sequence>
<accession>A0ABV9QIF0</accession>
<proteinExistence type="predicted"/>
<reference evidence="3" key="1">
    <citation type="journal article" date="2019" name="Int. J. Syst. Evol. Microbiol.">
        <title>The Global Catalogue of Microorganisms (GCM) 10K type strain sequencing project: providing services to taxonomists for standard genome sequencing and annotation.</title>
        <authorList>
            <consortium name="The Broad Institute Genomics Platform"/>
            <consortium name="The Broad Institute Genome Sequencing Center for Infectious Disease"/>
            <person name="Wu L."/>
            <person name="Ma J."/>
        </authorList>
    </citation>
    <scope>NUCLEOTIDE SEQUENCE [LARGE SCALE GENOMIC DNA]</scope>
    <source>
        <strain evidence="3">CCUG 46385</strain>
    </source>
</reference>
<evidence type="ECO:0000313" key="3">
    <source>
        <dbReference type="Proteomes" id="UP001595916"/>
    </source>
</evidence>
<dbReference type="InterPro" id="IPR047655">
    <property type="entry name" value="Transpos_IS630-like"/>
</dbReference>
<dbReference type="EMBL" id="JBHSHL010000003">
    <property type="protein sequence ID" value="MFC4803572.1"/>
    <property type="molecule type" value="Genomic_DNA"/>
</dbReference>
<dbReference type="Proteomes" id="UP001595916">
    <property type="component" value="Unassembled WGS sequence"/>
</dbReference>
<dbReference type="Gene3D" id="3.30.420.10">
    <property type="entry name" value="Ribonuclease H-like superfamily/Ribonuclease H"/>
    <property type="match status" value="1"/>
</dbReference>
<comment type="caution">
    <text evidence="2">The sequence shown here is derived from an EMBL/GenBank/DDBJ whole genome shotgun (WGS) entry which is preliminary data.</text>
</comment>
<organism evidence="2 3">
    <name type="scientific">Filifactor villosus</name>
    <dbReference type="NCBI Taxonomy" id="29374"/>
    <lineage>
        <taxon>Bacteria</taxon>
        <taxon>Bacillati</taxon>
        <taxon>Bacillota</taxon>
        <taxon>Clostridia</taxon>
        <taxon>Peptostreptococcales</taxon>
        <taxon>Filifactoraceae</taxon>
        <taxon>Filifactor</taxon>
    </lineage>
</organism>
<feature type="domain" description="Tc1-like transposase DDE" evidence="1">
    <location>
        <begin position="18"/>
        <end position="155"/>
    </location>
</feature>
<evidence type="ECO:0000259" key="1">
    <source>
        <dbReference type="Pfam" id="PF13358"/>
    </source>
</evidence>
<dbReference type="RefSeq" id="WP_379787210.1">
    <property type="nucleotide sequence ID" value="NZ_JBHSHL010000003.1"/>
</dbReference>
<gene>
    <name evidence="2" type="ORF">ACFO4R_00605</name>
</gene>
<dbReference type="InterPro" id="IPR036397">
    <property type="entry name" value="RNaseH_sf"/>
</dbReference>
<dbReference type="InterPro" id="IPR012337">
    <property type="entry name" value="RNaseH-like_sf"/>
</dbReference>
<dbReference type="Pfam" id="PF13358">
    <property type="entry name" value="DDE_3"/>
    <property type="match status" value="1"/>
</dbReference>
<evidence type="ECO:0000313" key="2">
    <source>
        <dbReference type="EMBL" id="MFC4803572.1"/>
    </source>
</evidence>
<name>A0ABV9QIF0_9FIRM</name>